<dbReference type="InterPro" id="IPR013785">
    <property type="entry name" value="Aldolase_TIM"/>
</dbReference>
<comment type="similarity">
    <text evidence="5">In the N-terminal section; belongs to the TrpC family.</text>
</comment>
<evidence type="ECO:0000256" key="16">
    <source>
        <dbReference type="HAMAP-Rule" id="MF_00135"/>
    </source>
</evidence>
<dbReference type="EMBL" id="OBEB01000001">
    <property type="protein sequence ID" value="SNY45278.1"/>
    <property type="molecule type" value="Genomic_DNA"/>
</dbReference>
<dbReference type="InterPro" id="IPR011060">
    <property type="entry name" value="RibuloseP-bd_barrel"/>
</dbReference>
<evidence type="ECO:0000256" key="2">
    <source>
        <dbReference type="ARBA" id="ARBA00001633"/>
    </source>
</evidence>
<comment type="catalytic activity">
    <reaction evidence="2 15">
        <text>1-(2-carboxyphenylamino)-1-deoxy-D-ribulose 5-phosphate + H(+) = (1S,2R)-1-C-(indol-3-yl)glycerol 3-phosphate + CO2 + H2O</text>
        <dbReference type="Rhea" id="RHEA:23476"/>
        <dbReference type="ChEBI" id="CHEBI:15377"/>
        <dbReference type="ChEBI" id="CHEBI:15378"/>
        <dbReference type="ChEBI" id="CHEBI:16526"/>
        <dbReference type="ChEBI" id="CHEBI:58613"/>
        <dbReference type="ChEBI" id="CHEBI:58866"/>
        <dbReference type="EC" id="4.1.1.48"/>
    </reaction>
</comment>
<dbReference type="SUPFAM" id="SSF51366">
    <property type="entry name" value="Ribulose-phoshate binding barrel"/>
    <property type="match status" value="2"/>
</dbReference>
<dbReference type="HAMAP" id="MF_00134_B">
    <property type="entry name" value="IGPS_B"/>
    <property type="match status" value="1"/>
</dbReference>
<keyword evidence="12 15" id="KW-0456">Lyase</keyword>
<dbReference type="NCBIfam" id="NF001377">
    <property type="entry name" value="PRK00278.2-4"/>
    <property type="match status" value="1"/>
</dbReference>
<evidence type="ECO:0000256" key="8">
    <source>
        <dbReference type="ARBA" id="ARBA00022793"/>
    </source>
</evidence>
<evidence type="ECO:0000256" key="7">
    <source>
        <dbReference type="ARBA" id="ARBA00022605"/>
    </source>
</evidence>
<keyword evidence="10 15" id="KW-0057">Aromatic amino acid biosynthesis</keyword>
<reference evidence="20" key="1">
    <citation type="submission" date="2017-09" db="EMBL/GenBank/DDBJ databases">
        <authorList>
            <person name="Varghese N."/>
            <person name="Submissions S."/>
        </authorList>
    </citation>
    <scope>NUCLEOTIDE SEQUENCE [LARGE SCALE GENOMIC DNA]</scope>
    <source>
        <strain evidence="20">CGMCC 1.12461</strain>
    </source>
</reference>
<comment type="similarity">
    <text evidence="16">Belongs to the TrpF family.</text>
</comment>
<proteinExistence type="inferred from homology"/>
<dbReference type="EC" id="4.1.1.48" evidence="15"/>
<organism evidence="19 20">
    <name type="scientific">Arsukibacterium tuosuense</name>
    <dbReference type="NCBI Taxonomy" id="1323745"/>
    <lineage>
        <taxon>Bacteria</taxon>
        <taxon>Pseudomonadati</taxon>
        <taxon>Pseudomonadota</taxon>
        <taxon>Gammaproteobacteria</taxon>
        <taxon>Chromatiales</taxon>
        <taxon>Chromatiaceae</taxon>
        <taxon>Arsukibacterium</taxon>
    </lineage>
</organism>
<sequence length="496" mass="54013">MAEHLSDELINNEQLTGVLAKIIQHKTTEVAGLKQAKPLQQFANQITPSTNDFLAALQQPGSRFILECKKASPSKGVIRAQFDLAEINEVYNHYADCISVLTDQQFFQGSYQNLATMRKLSDKPLLHKDFIIDPYQIYLGRLHGADAVLLMLSVLSDDAYRPLAALAAELNMTVLTEVSNETETRRAVKLGAELIGINNRNLRDLSTDLNTSFVLSELIPDGVTVVSESGIYTNQQVRQLQPVADAFLVGSSLMAQDDLAAAARKLIVGEHKVCGLTRPEDVGAAWQAGAYYGGLIFAPASKRCISMQQAKELVAAAPLNFVGVFVDAPLSEIAAAAKTLQLSAVQLHGSETDDDIRALRAALPVGCQIWKAYRIADSLPHFTELADRLLLDTYHPASHGGSGEIFNWQLLQQPLEKLTKLPIMLAGGLSPDNLSEALTLPVAGLDMNSGLESAPGIKDSTKIHAAFAKIRRFQYRGALTSEQKKQTEQTTQRAVL</sequence>
<keyword evidence="13" id="KW-0511">Multifunctional enzyme</keyword>
<dbReference type="HAMAP" id="MF_00135">
    <property type="entry name" value="PRAI"/>
    <property type="match status" value="1"/>
</dbReference>
<evidence type="ECO:0000256" key="12">
    <source>
        <dbReference type="ARBA" id="ARBA00023239"/>
    </source>
</evidence>
<dbReference type="Gene3D" id="3.20.20.70">
    <property type="entry name" value="Aldolase class I"/>
    <property type="match status" value="2"/>
</dbReference>
<dbReference type="OrthoDB" id="9804217at2"/>
<evidence type="ECO:0000256" key="9">
    <source>
        <dbReference type="ARBA" id="ARBA00022822"/>
    </source>
</evidence>
<keyword evidence="20" id="KW-1185">Reference proteome</keyword>
<evidence type="ECO:0000256" key="11">
    <source>
        <dbReference type="ARBA" id="ARBA00023235"/>
    </source>
</evidence>
<dbReference type="Pfam" id="PF00218">
    <property type="entry name" value="IGPS"/>
    <property type="match status" value="1"/>
</dbReference>
<dbReference type="PANTHER" id="PTHR22854">
    <property type="entry name" value="TRYPTOPHAN BIOSYNTHESIS PROTEIN"/>
    <property type="match status" value="1"/>
</dbReference>
<evidence type="ECO:0000256" key="5">
    <source>
        <dbReference type="ARBA" id="ARBA00007902"/>
    </source>
</evidence>
<comment type="pathway">
    <text evidence="3 16">Amino-acid biosynthesis; L-tryptophan biosynthesis; L-tryptophan from chorismate: step 3/5.</text>
</comment>
<comment type="pathway">
    <text evidence="4 15">Amino-acid biosynthesis; L-tryptophan biosynthesis; L-tryptophan from chorismate: step 4/5.</text>
</comment>
<dbReference type="Proteomes" id="UP000219353">
    <property type="component" value="Unassembled WGS sequence"/>
</dbReference>
<dbReference type="InterPro" id="IPR001240">
    <property type="entry name" value="PRAI_dom"/>
</dbReference>
<comment type="similarity">
    <text evidence="6">In the C-terminal section; belongs to the TrpF family.</text>
</comment>
<evidence type="ECO:0000313" key="19">
    <source>
        <dbReference type="EMBL" id="SNY45278.1"/>
    </source>
</evidence>
<dbReference type="PANTHER" id="PTHR22854:SF2">
    <property type="entry name" value="INDOLE-3-GLYCEROL-PHOSPHATE SYNTHASE"/>
    <property type="match status" value="1"/>
</dbReference>
<evidence type="ECO:0000256" key="4">
    <source>
        <dbReference type="ARBA" id="ARBA00004696"/>
    </source>
</evidence>
<name>A0A285IBD4_9GAMM</name>
<evidence type="ECO:0000256" key="14">
    <source>
        <dbReference type="ARBA" id="ARBA00025592"/>
    </source>
</evidence>
<keyword evidence="8 15" id="KW-0210">Decarboxylase</keyword>
<comment type="similarity">
    <text evidence="15">Belongs to the TrpC family.</text>
</comment>
<dbReference type="RefSeq" id="WP_097110083.1">
    <property type="nucleotide sequence ID" value="NZ_OBEB01000001.1"/>
</dbReference>
<comment type="function">
    <text evidence="14">Bifunctional enzyme that catalyzes two sequential steps of tryptophan biosynthetic pathway. The first reaction is catalyzed by the isomerase, coded by the TrpF domain; the second reaction is catalyzed by the synthase, coded by the TrpC domain.</text>
</comment>
<evidence type="ECO:0000259" key="18">
    <source>
        <dbReference type="Pfam" id="PF00697"/>
    </source>
</evidence>
<feature type="domain" description="N-(5'phosphoribosyl) anthranilate isomerase (PRAI)" evidence="18">
    <location>
        <begin position="272"/>
        <end position="467"/>
    </location>
</feature>
<dbReference type="GO" id="GO:0000162">
    <property type="term" value="P:L-tryptophan biosynthetic process"/>
    <property type="evidence" value="ECO:0007669"/>
    <property type="project" value="UniProtKB-UniRule"/>
</dbReference>
<gene>
    <name evidence="16" type="primary">trpF</name>
    <name evidence="15" type="synonym">trpC</name>
    <name evidence="19" type="ORF">SAMN06297280_0862</name>
</gene>
<keyword evidence="9 15" id="KW-0822">Tryptophan biosynthesis</keyword>
<accession>A0A285IBD4</accession>
<dbReference type="GO" id="GO:0004640">
    <property type="term" value="F:phosphoribosylanthranilate isomerase activity"/>
    <property type="evidence" value="ECO:0007669"/>
    <property type="project" value="UniProtKB-UniRule"/>
</dbReference>
<evidence type="ECO:0000256" key="10">
    <source>
        <dbReference type="ARBA" id="ARBA00023141"/>
    </source>
</evidence>
<evidence type="ECO:0000256" key="1">
    <source>
        <dbReference type="ARBA" id="ARBA00001164"/>
    </source>
</evidence>
<dbReference type="InterPro" id="IPR045186">
    <property type="entry name" value="Indole-3-glycerol_P_synth"/>
</dbReference>
<dbReference type="CDD" id="cd00331">
    <property type="entry name" value="IGPS"/>
    <property type="match status" value="1"/>
</dbReference>
<evidence type="ECO:0000313" key="20">
    <source>
        <dbReference type="Proteomes" id="UP000219353"/>
    </source>
</evidence>
<dbReference type="GO" id="GO:0004425">
    <property type="term" value="F:indole-3-glycerol-phosphate synthase activity"/>
    <property type="evidence" value="ECO:0007669"/>
    <property type="project" value="UniProtKB-UniRule"/>
</dbReference>
<comment type="catalytic activity">
    <reaction evidence="1 16">
        <text>N-(5-phospho-beta-D-ribosyl)anthranilate = 1-(2-carboxyphenylamino)-1-deoxy-D-ribulose 5-phosphate</text>
        <dbReference type="Rhea" id="RHEA:21540"/>
        <dbReference type="ChEBI" id="CHEBI:18277"/>
        <dbReference type="ChEBI" id="CHEBI:58613"/>
        <dbReference type="EC" id="5.3.1.24"/>
    </reaction>
</comment>
<evidence type="ECO:0000256" key="13">
    <source>
        <dbReference type="ARBA" id="ARBA00023268"/>
    </source>
</evidence>
<evidence type="ECO:0000256" key="15">
    <source>
        <dbReference type="HAMAP-Rule" id="MF_00134"/>
    </source>
</evidence>
<keyword evidence="7 15" id="KW-0028">Amino-acid biosynthesis</keyword>
<dbReference type="AlphaFoldDB" id="A0A285IBD4"/>
<dbReference type="InterPro" id="IPR001468">
    <property type="entry name" value="Indole-3-GlycerolPSynthase_CS"/>
</dbReference>
<dbReference type="NCBIfam" id="NF006945">
    <property type="entry name" value="PRK09427.1"/>
    <property type="match status" value="1"/>
</dbReference>
<dbReference type="Pfam" id="PF00697">
    <property type="entry name" value="PRAI"/>
    <property type="match status" value="1"/>
</dbReference>
<dbReference type="EC" id="5.3.1.24" evidence="16"/>
<protein>
    <recommendedName>
        <fullName evidence="15 16">Multifunctional fusion protein</fullName>
    </recommendedName>
    <domain>
        <recommendedName>
            <fullName evidence="15">Indole-3-glycerol phosphate synthase</fullName>
            <shortName evidence="15">IGPS</shortName>
            <ecNumber evidence="15">4.1.1.48</ecNumber>
        </recommendedName>
    </domain>
    <domain>
        <recommendedName>
            <fullName evidence="16">N-(5'-phosphoribosyl)anthranilate isomerase</fullName>
            <shortName evidence="16">PRAI</shortName>
            <ecNumber evidence="16">5.3.1.24</ecNumber>
        </recommendedName>
    </domain>
</protein>
<dbReference type="InterPro" id="IPR013798">
    <property type="entry name" value="Indole-3-glycerol_P_synth_dom"/>
</dbReference>
<feature type="domain" description="Indole-3-glycerol phosphate synthase" evidence="17">
    <location>
        <begin position="19"/>
        <end position="266"/>
    </location>
</feature>
<evidence type="ECO:0000256" key="3">
    <source>
        <dbReference type="ARBA" id="ARBA00004664"/>
    </source>
</evidence>
<dbReference type="UniPathway" id="UPA00035">
    <property type="reaction ID" value="UER00042"/>
</dbReference>
<keyword evidence="11 16" id="KW-0413">Isomerase</keyword>
<dbReference type="PROSITE" id="PS00614">
    <property type="entry name" value="IGPS"/>
    <property type="match status" value="1"/>
</dbReference>
<evidence type="ECO:0000259" key="17">
    <source>
        <dbReference type="Pfam" id="PF00218"/>
    </source>
</evidence>
<dbReference type="FunFam" id="3.20.20.70:FF:000024">
    <property type="entry name" value="Indole-3-glycerol phosphate synthase"/>
    <property type="match status" value="1"/>
</dbReference>
<evidence type="ECO:0000256" key="6">
    <source>
        <dbReference type="ARBA" id="ARBA00009847"/>
    </source>
</evidence>
<dbReference type="CDD" id="cd00405">
    <property type="entry name" value="PRAI"/>
    <property type="match status" value="1"/>
</dbReference>